<dbReference type="InterPro" id="IPR000196">
    <property type="entry name" value="Ribosomal_eL19_dom"/>
</dbReference>
<dbReference type="GO" id="GO:0022625">
    <property type="term" value="C:cytosolic large ribosomal subunit"/>
    <property type="evidence" value="ECO:0007669"/>
    <property type="project" value="InterPro"/>
</dbReference>
<keyword evidence="3" id="KW-0687">Ribonucleoprotein</keyword>
<gene>
    <name evidence="3" type="ORF">F3Y22_tig00111427pilonHSYRG00520</name>
</gene>
<dbReference type="GO" id="GO:0003735">
    <property type="term" value="F:structural constituent of ribosome"/>
    <property type="evidence" value="ECO:0007669"/>
    <property type="project" value="InterPro"/>
</dbReference>
<reference evidence="3" key="1">
    <citation type="submission" date="2019-09" db="EMBL/GenBank/DDBJ databases">
        <title>Draft genome information of white flower Hibiscus syriacus.</title>
        <authorList>
            <person name="Kim Y.-M."/>
        </authorList>
    </citation>
    <scope>NUCLEOTIDE SEQUENCE [LARGE SCALE GENOMIC DNA]</scope>
    <source>
        <strain evidence="3">YM2019G1</strain>
    </source>
</reference>
<dbReference type="Pfam" id="PF25476">
    <property type="entry name" value="Ribosomal_L19e_C"/>
    <property type="match status" value="1"/>
</dbReference>
<organism evidence="3 4">
    <name type="scientific">Hibiscus syriacus</name>
    <name type="common">Rose of Sharon</name>
    <dbReference type="NCBI Taxonomy" id="106335"/>
    <lineage>
        <taxon>Eukaryota</taxon>
        <taxon>Viridiplantae</taxon>
        <taxon>Streptophyta</taxon>
        <taxon>Embryophyta</taxon>
        <taxon>Tracheophyta</taxon>
        <taxon>Spermatophyta</taxon>
        <taxon>Magnoliopsida</taxon>
        <taxon>eudicotyledons</taxon>
        <taxon>Gunneridae</taxon>
        <taxon>Pentapetalae</taxon>
        <taxon>rosids</taxon>
        <taxon>malvids</taxon>
        <taxon>Malvales</taxon>
        <taxon>Malvaceae</taxon>
        <taxon>Malvoideae</taxon>
        <taxon>Hibiscus</taxon>
    </lineage>
</organism>
<dbReference type="SMART" id="SM01416">
    <property type="entry name" value="Ribosomal_L19e"/>
    <property type="match status" value="1"/>
</dbReference>
<feature type="domain" description="Large ribosomal subunit protein eL19" evidence="2">
    <location>
        <begin position="3"/>
        <end position="108"/>
    </location>
</feature>
<evidence type="ECO:0000313" key="3">
    <source>
        <dbReference type="EMBL" id="KAE8678340.1"/>
    </source>
</evidence>
<evidence type="ECO:0000256" key="1">
    <source>
        <dbReference type="SAM" id="MobiDB-lite"/>
    </source>
</evidence>
<dbReference type="PANTHER" id="PTHR10722">
    <property type="entry name" value="60S RIBOSOMAL PROTEIN L19"/>
    <property type="match status" value="1"/>
</dbReference>
<dbReference type="Proteomes" id="UP000436088">
    <property type="component" value="Unassembled WGS sequence"/>
</dbReference>
<dbReference type="SUPFAM" id="SSF48140">
    <property type="entry name" value="Ribosomal protein L19 (L19e)"/>
    <property type="match status" value="1"/>
</dbReference>
<proteinExistence type="predicted"/>
<sequence length="159" mass="18797">MVSLKLHKRLAASLNCGKGKPNVSRSGWRYRKGNHRREGYGKRKGTREARLPSKLLWMRRCRVLGRLLRKYREVKKIDKHMYHEMYVKAKGGVFKHKRALLETLHKAKSDDDPKFHFDQIIVIKAMGKLGTKETRVPWRKQYLSPPMEVMDVFNNVRLV</sequence>
<feature type="compositionally biased region" description="Basic and acidic residues" evidence="1">
    <location>
        <begin position="36"/>
        <end position="46"/>
    </location>
</feature>
<keyword evidence="4" id="KW-1185">Reference proteome</keyword>
<evidence type="ECO:0000259" key="2">
    <source>
        <dbReference type="SMART" id="SM01416"/>
    </source>
</evidence>
<dbReference type="EMBL" id="VEPZ02001337">
    <property type="protein sequence ID" value="KAE8678340.1"/>
    <property type="molecule type" value="Genomic_DNA"/>
</dbReference>
<dbReference type="Gene3D" id="1.10.1200.240">
    <property type="match status" value="1"/>
</dbReference>
<keyword evidence="3" id="KW-0689">Ribosomal protein</keyword>
<dbReference type="InterPro" id="IPR035970">
    <property type="entry name" value="60S_ribosomal_eL19_sf"/>
</dbReference>
<name>A0A6A2Y3K8_HIBSY</name>
<dbReference type="InterPro" id="IPR039547">
    <property type="entry name" value="Ribosomal_eL19"/>
</dbReference>
<protein>
    <submittedName>
        <fullName evidence="3">60S ribosomal protein L19-3</fullName>
    </submittedName>
</protein>
<accession>A0A6A2Y3K8</accession>
<feature type="region of interest" description="Disordered" evidence="1">
    <location>
        <begin position="23"/>
        <end position="46"/>
    </location>
</feature>
<comment type="caution">
    <text evidence="3">The sequence shown here is derived from an EMBL/GenBank/DDBJ whole genome shotgun (WGS) entry which is preliminary data.</text>
</comment>
<evidence type="ECO:0000313" key="4">
    <source>
        <dbReference type="Proteomes" id="UP000436088"/>
    </source>
</evidence>
<dbReference type="InterPro" id="IPR057260">
    <property type="entry name" value="Ribosomal_L19e_C"/>
</dbReference>
<dbReference type="GO" id="GO:0006412">
    <property type="term" value="P:translation"/>
    <property type="evidence" value="ECO:0007669"/>
    <property type="project" value="InterPro"/>
</dbReference>
<dbReference type="GO" id="GO:0003723">
    <property type="term" value="F:RNA binding"/>
    <property type="evidence" value="ECO:0007669"/>
    <property type="project" value="InterPro"/>
</dbReference>
<dbReference type="AlphaFoldDB" id="A0A6A2Y3K8"/>